<accession>A0AA51BKJ4</accession>
<evidence type="ECO:0000313" key="4">
    <source>
        <dbReference type="EMBL" id="WMI30441.1"/>
    </source>
</evidence>
<evidence type="ECO:0000256" key="3">
    <source>
        <dbReference type="ARBA" id="ARBA00035481"/>
    </source>
</evidence>
<evidence type="ECO:0000256" key="1">
    <source>
        <dbReference type="ARBA" id="ARBA00022980"/>
    </source>
</evidence>
<dbReference type="SUPFAM" id="SSF54189">
    <property type="entry name" value="Ribosomal proteins S24e, L23 and L15e"/>
    <property type="match status" value="1"/>
</dbReference>
<dbReference type="GO" id="GO:0003735">
    <property type="term" value="F:structural constituent of ribosome"/>
    <property type="evidence" value="ECO:0007669"/>
    <property type="project" value="InterPro"/>
</dbReference>
<dbReference type="AlphaFoldDB" id="A0AA51BKJ4"/>
<evidence type="ECO:0000256" key="2">
    <source>
        <dbReference type="ARBA" id="ARBA00023274"/>
    </source>
</evidence>
<reference evidence="4" key="1">
    <citation type="journal article" date="2021" name="Front. Microbiol.">
        <title>Genome Analysis of a Verrucomicrobial Endosymbiont With a Tiny Genome Discovered in an Antarctic Lake.</title>
        <authorList>
            <person name="Williams T.J."/>
            <person name="Allen M.A."/>
            <person name="Ivanova N."/>
            <person name="Huntemann M."/>
            <person name="Haque S."/>
            <person name="Hancock A.M."/>
            <person name="Brazendale S."/>
            <person name="Cavicchioli R."/>
        </authorList>
    </citation>
    <scope>NUCLEOTIDE SEQUENCE</scope>
    <source>
        <strain evidence="4">MAG_Ga0307966_1000010</strain>
    </source>
</reference>
<dbReference type="Proteomes" id="UP001238843">
    <property type="component" value="Chromosome"/>
</dbReference>
<dbReference type="GO" id="GO:0006412">
    <property type="term" value="P:translation"/>
    <property type="evidence" value="ECO:0007669"/>
    <property type="project" value="InterPro"/>
</dbReference>
<protein>
    <recommendedName>
        <fullName evidence="3">50S ribosomal protein L23</fullName>
    </recommendedName>
</protein>
<dbReference type="EMBL" id="CP128385">
    <property type="protein sequence ID" value="WMI30441.1"/>
    <property type="molecule type" value="Genomic_DNA"/>
</dbReference>
<dbReference type="GO" id="GO:1990904">
    <property type="term" value="C:ribonucleoprotein complex"/>
    <property type="evidence" value="ECO:0007669"/>
    <property type="project" value="UniProtKB-KW"/>
</dbReference>
<dbReference type="InterPro" id="IPR012678">
    <property type="entry name" value="Ribosomal_uL23/eL15/eS24_sf"/>
</dbReference>
<sequence>MINLNLKTSLNYLKKSNSYVFYSVKHNSISKDKVKSLFESFFKLTGVKVNSLVVKRKGRGSKTLKKFFVYLKGDSFNMYV</sequence>
<reference evidence="4" key="2">
    <citation type="submission" date="2023-06" db="EMBL/GenBank/DDBJ databases">
        <authorList>
            <person name="Williams T.J."/>
            <person name="Allen M.A."/>
            <person name="Ivanova N."/>
            <person name="Huntemann M."/>
            <person name="Haque S."/>
            <person name="Hancock A.M."/>
            <person name="Brazendale S."/>
            <person name="Cavicchioli R."/>
        </authorList>
    </citation>
    <scope>NUCLEOTIDE SEQUENCE</scope>
    <source>
        <strain evidence="4">MAG_Ga0307966_1000010</strain>
    </source>
</reference>
<proteinExistence type="predicted"/>
<gene>
    <name evidence="4" type="ORF">QTO32_00800</name>
</gene>
<dbReference type="InterPro" id="IPR012677">
    <property type="entry name" value="Nucleotide-bd_a/b_plait_sf"/>
</dbReference>
<organism evidence="4">
    <name type="scientific">Candidatus Organicella extenuata</name>
    <dbReference type="NCBI Taxonomy" id="2841811"/>
    <lineage>
        <taxon>Bacteria</taxon>
        <taxon>Pseudomonadati</taxon>
        <taxon>Verrucomicrobiota</taxon>
        <taxon>Candidatus Organicella</taxon>
    </lineage>
</organism>
<dbReference type="Gene3D" id="3.30.70.330">
    <property type="match status" value="1"/>
</dbReference>
<name>A0AA51BKJ4_9BACT</name>
<keyword evidence="2" id="KW-0687">Ribonucleoprotein</keyword>
<dbReference type="GO" id="GO:0005840">
    <property type="term" value="C:ribosome"/>
    <property type="evidence" value="ECO:0007669"/>
    <property type="project" value="UniProtKB-KW"/>
</dbReference>
<keyword evidence="1" id="KW-0689">Ribosomal protein</keyword>